<name>A0A138ZZ56_GONPJ</name>
<evidence type="ECO:0000259" key="1">
    <source>
        <dbReference type="PROSITE" id="PS50234"/>
    </source>
</evidence>
<dbReference type="CDD" id="cd00198">
    <property type="entry name" value="vWFA"/>
    <property type="match status" value="1"/>
</dbReference>
<dbReference type="InterPro" id="IPR036465">
    <property type="entry name" value="vWFA_dom_sf"/>
</dbReference>
<proteinExistence type="predicted"/>
<sequence>MQAQMRMLMAGSKDLAFTLDVSGSMSGTFIHQCRTSINEIIDSHCGQNDLVALLVFDNTVRQVFDWTFATDGQKAVMRNLVNNDTRIGGSTAFWDALVATARRMAKVKDHKGRSLWICTLTDGGDNASRSTSTSVIAELKKLPQVGLIAITVGVLSNEAEIRRVCEASRNRGLFIRAEASGQGIQTAFRAAIQHMEDYAVQQFT</sequence>
<dbReference type="SUPFAM" id="SSF53300">
    <property type="entry name" value="vWA-like"/>
    <property type="match status" value="1"/>
</dbReference>
<accession>A0A138ZZ56</accession>
<dbReference type="Proteomes" id="UP000070544">
    <property type="component" value="Unassembled WGS sequence"/>
</dbReference>
<protein>
    <submittedName>
        <fullName evidence="2">VWA-like protein</fullName>
    </submittedName>
</protein>
<dbReference type="SMART" id="SM00327">
    <property type="entry name" value="VWA"/>
    <property type="match status" value="1"/>
</dbReference>
<dbReference type="Pfam" id="PF00092">
    <property type="entry name" value="VWA"/>
    <property type="match status" value="1"/>
</dbReference>
<dbReference type="InterPro" id="IPR002035">
    <property type="entry name" value="VWF_A"/>
</dbReference>
<dbReference type="Gene3D" id="3.40.50.410">
    <property type="entry name" value="von Willebrand factor, type A domain"/>
    <property type="match status" value="1"/>
</dbReference>
<dbReference type="PROSITE" id="PS50234">
    <property type="entry name" value="VWFA"/>
    <property type="match status" value="1"/>
</dbReference>
<evidence type="ECO:0000313" key="3">
    <source>
        <dbReference type="Proteomes" id="UP000070544"/>
    </source>
</evidence>
<reference evidence="2 3" key="1">
    <citation type="journal article" date="2015" name="Genome Biol. Evol.">
        <title>Phylogenomic analyses indicate that early fungi evolved digesting cell walls of algal ancestors of land plants.</title>
        <authorList>
            <person name="Chang Y."/>
            <person name="Wang S."/>
            <person name="Sekimoto S."/>
            <person name="Aerts A.L."/>
            <person name="Choi C."/>
            <person name="Clum A."/>
            <person name="LaButti K.M."/>
            <person name="Lindquist E.A."/>
            <person name="Yee Ngan C."/>
            <person name="Ohm R.A."/>
            <person name="Salamov A.A."/>
            <person name="Grigoriev I.V."/>
            <person name="Spatafora J.W."/>
            <person name="Berbee M.L."/>
        </authorList>
    </citation>
    <scope>NUCLEOTIDE SEQUENCE [LARGE SCALE GENOMIC DNA]</scope>
    <source>
        <strain evidence="2 3">JEL478</strain>
    </source>
</reference>
<dbReference type="EMBL" id="KQ965865">
    <property type="protein sequence ID" value="KXS09413.1"/>
    <property type="molecule type" value="Genomic_DNA"/>
</dbReference>
<gene>
    <name evidence="2" type="ORF">M427DRAFT_230997</name>
</gene>
<organism evidence="2 3">
    <name type="scientific">Gonapodya prolifera (strain JEL478)</name>
    <name type="common">Monoblepharis prolifera</name>
    <dbReference type="NCBI Taxonomy" id="1344416"/>
    <lineage>
        <taxon>Eukaryota</taxon>
        <taxon>Fungi</taxon>
        <taxon>Fungi incertae sedis</taxon>
        <taxon>Chytridiomycota</taxon>
        <taxon>Chytridiomycota incertae sedis</taxon>
        <taxon>Monoblepharidomycetes</taxon>
        <taxon>Monoblepharidales</taxon>
        <taxon>Gonapodyaceae</taxon>
        <taxon>Gonapodya</taxon>
    </lineage>
</organism>
<dbReference type="AlphaFoldDB" id="A0A138ZZ56"/>
<feature type="domain" description="VWFA" evidence="1">
    <location>
        <begin position="14"/>
        <end position="192"/>
    </location>
</feature>
<keyword evidence="3" id="KW-1185">Reference proteome</keyword>
<evidence type="ECO:0000313" key="2">
    <source>
        <dbReference type="EMBL" id="KXS09413.1"/>
    </source>
</evidence>
<dbReference type="OrthoDB" id="431454at2759"/>